<name>A0ABR3P902_9PEZI</name>
<organism evidence="8 9">
    <name type="scientific">Neodothiora populina</name>
    <dbReference type="NCBI Taxonomy" id="2781224"/>
    <lineage>
        <taxon>Eukaryota</taxon>
        <taxon>Fungi</taxon>
        <taxon>Dikarya</taxon>
        <taxon>Ascomycota</taxon>
        <taxon>Pezizomycotina</taxon>
        <taxon>Dothideomycetes</taxon>
        <taxon>Dothideomycetidae</taxon>
        <taxon>Dothideales</taxon>
        <taxon>Dothioraceae</taxon>
        <taxon>Neodothiora</taxon>
    </lineage>
</organism>
<dbReference type="EMBL" id="JBFMKM010000012">
    <property type="protein sequence ID" value="KAL1302642.1"/>
    <property type="molecule type" value="Genomic_DNA"/>
</dbReference>
<dbReference type="Proteomes" id="UP001562354">
    <property type="component" value="Unassembled WGS sequence"/>
</dbReference>
<keyword evidence="5" id="KW-0472">Membrane</keyword>
<evidence type="ECO:0000256" key="2">
    <source>
        <dbReference type="ARBA" id="ARBA00006613"/>
    </source>
</evidence>
<dbReference type="Gene3D" id="1.25.10.10">
    <property type="entry name" value="Leucine-rich Repeat Variant"/>
    <property type="match status" value="1"/>
</dbReference>
<dbReference type="PANTHER" id="PTHR11134">
    <property type="entry name" value="ADAPTOR COMPLEX SUBUNIT BETA FAMILY MEMBER"/>
    <property type="match status" value="1"/>
</dbReference>
<comment type="caution">
    <text evidence="8">The sequence shown here is derived from an EMBL/GenBank/DDBJ whole genome shotgun (WGS) entry which is preliminary data.</text>
</comment>
<evidence type="ECO:0000256" key="1">
    <source>
        <dbReference type="ARBA" id="ARBA00004308"/>
    </source>
</evidence>
<dbReference type="InterPro" id="IPR026740">
    <property type="entry name" value="AP3_beta"/>
</dbReference>
<proteinExistence type="inferred from homology"/>
<accession>A0ABR3P902</accession>
<sequence length="837" mass="92829">MESISRISSMLETARDLTLEAARDAGAASRRSTTRQMPASQIKKLLDSRNERDVLEGLRRVVAMQYTSPLSVTLPFFPSVLKTLSNQTSSTRPLVYTYLLHHAEADPDTALLSVNTIQKSLSDSNSRVRAMALKTMSGIRVPVISQIVSLAIKKGVADMSPVVRKAAAFACVKCVKLDPSTLPQITEFISTLLGDKQYYVAGGAVAAFNEICPDRLDLIHPHYRSLVKKLVDMDEWGQLATLRLMTVYARKSFPLTTRRVKRSKSKADKEKAFYDEEVEEDEEAEYDEVAYIDPDLDLFLSSALPLLQSRTSAVVVAVARAYLYLAPAHYLHHAIGPLTALLRGPPDINQIGLYNIVQICLDYPHHFVPYFRHFLLRSNEGPQTWRLKLEVLTLIFPYSAPDTQGLILTEMEHFSCVHDPALVRESVRAIGRCAQSSDTRTGTRCLRLLLRQIHSPDQHLVAESLKVIRHLIQREPLAHTKTVIRLAKNLDTLTSPAARASVIWLVGEFAGYSQDQSIAPDVLRILVRGYVNESDEVRQQIVLLAAKVYLHWLNAENATKKENEEKSPPATLQRNHSSSVLIPDEEESGGFRDDNDNDTDMYHPPAAQEAQETPSTISLLYHHTLLLARYTPSYDLRDRARLFKQLLAVSSSTELASLLLLAPKPVPQAPSPSESRKNYVLGTASLIVGDEGGIAGLSGYEPLPDWVEEGQEPDPRLREEVGDGYRGGRGSGYASPAGASRGAMSAGKMLDEALKGDPGYKAAVSSAPAKEKTLDDWLDEEDETETETETEGETDEESDEEEEETDEEDGSEEEETDEEEESESESSDGDEKSRLVG</sequence>
<comment type="subcellular location">
    <subcellularLocation>
        <location evidence="1">Endomembrane system</location>
    </subcellularLocation>
</comment>
<keyword evidence="3" id="KW-0813">Transport</keyword>
<keyword evidence="9" id="KW-1185">Reference proteome</keyword>
<dbReference type="InterPro" id="IPR016024">
    <property type="entry name" value="ARM-type_fold"/>
</dbReference>
<dbReference type="InterPro" id="IPR026739">
    <property type="entry name" value="AP_beta"/>
</dbReference>
<evidence type="ECO:0000259" key="7">
    <source>
        <dbReference type="Pfam" id="PF01602"/>
    </source>
</evidence>
<comment type="similarity">
    <text evidence="2">Belongs to the adaptor complexes large subunit family.</text>
</comment>
<evidence type="ECO:0000256" key="4">
    <source>
        <dbReference type="ARBA" id="ARBA00022927"/>
    </source>
</evidence>
<protein>
    <recommendedName>
        <fullName evidence="7">Clathrin/coatomer adaptor adaptin-like N-terminal domain-containing protein</fullName>
    </recommendedName>
</protein>
<feature type="compositionally biased region" description="Polar residues" evidence="6">
    <location>
        <begin position="570"/>
        <end position="580"/>
    </location>
</feature>
<feature type="region of interest" description="Disordered" evidence="6">
    <location>
        <begin position="706"/>
        <end position="744"/>
    </location>
</feature>
<feature type="region of interest" description="Disordered" evidence="6">
    <location>
        <begin position="560"/>
        <end position="613"/>
    </location>
</feature>
<feature type="domain" description="Clathrin/coatomer adaptor adaptin-like N-terminal" evidence="7">
    <location>
        <begin position="39"/>
        <end position="648"/>
    </location>
</feature>
<dbReference type="InterPro" id="IPR011989">
    <property type="entry name" value="ARM-like"/>
</dbReference>
<dbReference type="Pfam" id="PF01602">
    <property type="entry name" value="Adaptin_N"/>
    <property type="match status" value="1"/>
</dbReference>
<dbReference type="SUPFAM" id="SSF48371">
    <property type="entry name" value="ARM repeat"/>
    <property type="match status" value="1"/>
</dbReference>
<feature type="compositionally biased region" description="Basic and acidic residues" evidence="6">
    <location>
        <begin position="713"/>
        <end position="723"/>
    </location>
</feature>
<feature type="compositionally biased region" description="Acidic residues" evidence="6">
    <location>
        <begin position="776"/>
        <end position="828"/>
    </location>
</feature>
<gene>
    <name evidence="8" type="ORF">AAFC00_003011</name>
</gene>
<dbReference type="GeneID" id="95976713"/>
<keyword evidence="4" id="KW-0653">Protein transport</keyword>
<feature type="region of interest" description="Disordered" evidence="6">
    <location>
        <begin position="758"/>
        <end position="837"/>
    </location>
</feature>
<dbReference type="RefSeq" id="XP_069198918.1">
    <property type="nucleotide sequence ID" value="XM_069342417.1"/>
</dbReference>
<evidence type="ECO:0000313" key="8">
    <source>
        <dbReference type="EMBL" id="KAL1302642.1"/>
    </source>
</evidence>
<dbReference type="PIRSF" id="PIRSF037096">
    <property type="entry name" value="AP3_complex_beta"/>
    <property type="match status" value="1"/>
</dbReference>
<dbReference type="InterPro" id="IPR002553">
    <property type="entry name" value="Clathrin/coatomer_adapt-like_N"/>
</dbReference>
<reference evidence="8 9" key="1">
    <citation type="submission" date="2024-07" db="EMBL/GenBank/DDBJ databases">
        <title>Draft sequence of the Neodothiora populina.</title>
        <authorList>
            <person name="Drown D.D."/>
            <person name="Schuette U.S."/>
            <person name="Buechlein A.B."/>
            <person name="Rusch D.R."/>
            <person name="Winton L.W."/>
            <person name="Adams G.A."/>
        </authorList>
    </citation>
    <scope>NUCLEOTIDE SEQUENCE [LARGE SCALE GENOMIC DNA]</scope>
    <source>
        <strain evidence="8 9">CPC 39397</strain>
    </source>
</reference>
<evidence type="ECO:0000256" key="3">
    <source>
        <dbReference type="ARBA" id="ARBA00022448"/>
    </source>
</evidence>
<evidence type="ECO:0000256" key="6">
    <source>
        <dbReference type="SAM" id="MobiDB-lite"/>
    </source>
</evidence>
<evidence type="ECO:0000256" key="5">
    <source>
        <dbReference type="ARBA" id="ARBA00023136"/>
    </source>
</evidence>
<feature type="compositionally biased region" description="Low complexity" evidence="6">
    <location>
        <begin position="732"/>
        <end position="743"/>
    </location>
</feature>
<evidence type="ECO:0000313" key="9">
    <source>
        <dbReference type="Proteomes" id="UP001562354"/>
    </source>
</evidence>